<proteinExistence type="predicted"/>
<organism evidence="1 2">
    <name type="scientific">Spirosoma flavum</name>
    <dbReference type="NCBI Taxonomy" id="2048557"/>
    <lineage>
        <taxon>Bacteria</taxon>
        <taxon>Pseudomonadati</taxon>
        <taxon>Bacteroidota</taxon>
        <taxon>Cytophagia</taxon>
        <taxon>Cytophagales</taxon>
        <taxon>Cytophagaceae</taxon>
        <taxon>Spirosoma</taxon>
    </lineage>
</organism>
<keyword evidence="2" id="KW-1185">Reference proteome</keyword>
<sequence length="56" mass="6018">MGTVCIVNATSYKGVGVVVMKLMLAEKSEKIVLHRSSATILTGILRTTDKIIKNGQ</sequence>
<reference evidence="2" key="1">
    <citation type="journal article" date="2019" name="Int. J. Syst. Evol. Microbiol.">
        <title>The Global Catalogue of Microorganisms (GCM) 10K type strain sequencing project: providing services to taxonomists for standard genome sequencing and annotation.</title>
        <authorList>
            <consortium name="The Broad Institute Genomics Platform"/>
            <consortium name="The Broad Institute Genome Sequencing Center for Infectious Disease"/>
            <person name="Wu L."/>
            <person name="Ma J."/>
        </authorList>
    </citation>
    <scope>NUCLEOTIDE SEQUENCE [LARGE SCALE GENOMIC DNA]</scope>
    <source>
        <strain evidence="2">KCTC 52490</strain>
    </source>
</reference>
<evidence type="ECO:0000313" key="1">
    <source>
        <dbReference type="EMBL" id="MFD2934060.1"/>
    </source>
</evidence>
<comment type="caution">
    <text evidence="1">The sequence shown here is derived from an EMBL/GenBank/DDBJ whole genome shotgun (WGS) entry which is preliminary data.</text>
</comment>
<dbReference type="RefSeq" id="WP_381499297.1">
    <property type="nucleotide sequence ID" value="NZ_JBHUOM010000002.1"/>
</dbReference>
<protein>
    <submittedName>
        <fullName evidence="1">Uncharacterized protein</fullName>
    </submittedName>
</protein>
<dbReference type="EMBL" id="JBHUOM010000002">
    <property type="protein sequence ID" value="MFD2934060.1"/>
    <property type="molecule type" value="Genomic_DNA"/>
</dbReference>
<name>A0ABW6AJV1_9BACT</name>
<gene>
    <name evidence="1" type="ORF">ACFS25_09725</name>
</gene>
<dbReference type="Proteomes" id="UP001597512">
    <property type="component" value="Unassembled WGS sequence"/>
</dbReference>
<evidence type="ECO:0000313" key="2">
    <source>
        <dbReference type="Proteomes" id="UP001597512"/>
    </source>
</evidence>
<accession>A0ABW6AJV1</accession>